<dbReference type="OrthoDB" id="9806939at2"/>
<reference evidence="7 8" key="2">
    <citation type="journal article" date="2012" name="Int. J. Syst. Evol. Microbiol.">
        <title>Magnetococcus marinus gen. nov., sp. nov., a marine, magnetotactic bacterium that represents a novel lineage (Magnetococcaceae fam. nov.; Magnetococcales ord. nov.) at the base of the Alphaproteobacteria.</title>
        <authorList>
            <person name="Bazylinski D.A."/>
            <person name="Williams T.J."/>
            <person name="Lefevre C.T."/>
            <person name="Berg R.J."/>
            <person name="Zhang C.L."/>
            <person name="Bowser S.S."/>
            <person name="Dean A.J."/>
            <person name="Beveridge T.J."/>
        </authorList>
    </citation>
    <scope>NUCLEOTIDE SEQUENCE [LARGE SCALE GENOMIC DNA]</scope>
    <source>
        <strain evidence="8">ATCC BAA-1437 / JCM 17883 / MC-1</strain>
    </source>
</reference>
<dbReference type="FunFam" id="2.40.30.170:FF:000010">
    <property type="entry name" value="Efflux RND transporter periplasmic adaptor subunit"/>
    <property type="match status" value="1"/>
</dbReference>
<feature type="domain" description="Heavy metal binding" evidence="3">
    <location>
        <begin position="30"/>
        <end position="55"/>
    </location>
</feature>
<dbReference type="InterPro" id="IPR051909">
    <property type="entry name" value="MFP_Cation_Efflux"/>
</dbReference>
<dbReference type="STRING" id="156889.Mmc1_3384"/>
<sequence precursor="true">MMRRYLATPLLCLLLILPQLGWGEPAVQRYTCPMHPHYIADQMGSCPLCGMDLVPLAAGERPTSSSPDNPRNAVTIAPETIQNMGVRYGIPQWTEFGRRIRAFGMVMENERAQSVVASRVAGWIEKLQVTAVGDTIQQGMELYRLFSPDLVAAQRDLLSAAQQQGGGRLHAATQRLLALGVERRLINRWIAEKSLSERVPFYAEGSGTLSRLEVRQGSYVKPGMTLAVIQDYSRVWLNASVAEKDLSRITKQTPVRVLLPHLPGRKVATKIDYIHPIIDAASRTGTVRLLLDNQDGALRPGAYADVLFEVGVDRRLALPDGALLNDAQGYHVVLALGEGRFQPKAVKVGLSSGGFTEILEGLDEQQQVVISGQFLIDSESALGESFTKLERLKPPLNQLAPTPAQLAMLDHLVDAALYIHEAHIDGYAVEPTQLQPARDIKSLLWPHFGQTRLGAILTQAEDALSRAQQARTQAELLTALDQLVQALQPWIQQGAAQHYQAKGLHLFQHQGSPARYWLQLGAEAASPYGPGPSQAIPYPAAHEANHG</sequence>
<keyword evidence="8" id="KW-1185">Reference proteome</keyword>
<dbReference type="Pfam" id="PF25975">
    <property type="entry name" value="CzcB_C"/>
    <property type="match status" value="1"/>
</dbReference>
<accession>A0LD27</accession>
<dbReference type="eggNOG" id="COG0845">
    <property type="taxonomic scope" value="Bacteria"/>
</dbReference>
<dbReference type="Proteomes" id="UP000002586">
    <property type="component" value="Chromosome"/>
</dbReference>
<evidence type="ECO:0000259" key="4">
    <source>
        <dbReference type="Pfam" id="PF25919"/>
    </source>
</evidence>
<dbReference type="KEGG" id="mgm:Mmc1_3384"/>
<dbReference type="Gene3D" id="2.40.30.170">
    <property type="match status" value="1"/>
</dbReference>
<feature type="domain" description="CusB-like barrel-sandwich hybrid" evidence="4">
    <location>
        <begin position="114"/>
        <end position="230"/>
    </location>
</feature>
<dbReference type="RefSeq" id="WP_011714929.1">
    <property type="nucleotide sequence ID" value="NC_008576.1"/>
</dbReference>
<name>A0LD27_MAGMM</name>
<feature type="domain" description="CusB-like beta-barrel" evidence="5">
    <location>
        <begin position="234"/>
        <end position="308"/>
    </location>
</feature>
<reference evidence="8" key="1">
    <citation type="journal article" date="2009" name="Appl. Environ. Microbiol.">
        <title>Complete genome sequence of the chemolithoautotrophic marine magnetotactic coccus strain MC-1.</title>
        <authorList>
            <person name="Schubbe S."/>
            <person name="Williams T.J."/>
            <person name="Xie G."/>
            <person name="Kiss H.E."/>
            <person name="Brettin T.S."/>
            <person name="Martinez D."/>
            <person name="Ross C.A."/>
            <person name="Schuler D."/>
            <person name="Cox B.L."/>
            <person name="Nealson K.H."/>
            <person name="Bazylinski D.A."/>
        </authorList>
    </citation>
    <scope>NUCLEOTIDE SEQUENCE [LARGE SCALE GENOMIC DNA]</scope>
    <source>
        <strain evidence="8">ATCC BAA-1437 / JCM 17883 / MC-1</strain>
    </source>
</reference>
<dbReference type="SUPFAM" id="SSF111369">
    <property type="entry name" value="HlyD-like secretion proteins"/>
    <property type="match status" value="1"/>
</dbReference>
<evidence type="ECO:0000313" key="8">
    <source>
        <dbReference type="Proteomes" id="UP000002586"/>
    </source>
</evidence>
<dbReference type="AlphaFoldDB" id="A0LD27"/>
<comment type="similarity">
    <text evidence="1">Belongs to the membrane fusion protein (MFP) (TC 8.A.1) family.</text>
</comment>
<dbReference type="Gene3D" id="2.40.420.20">
    <property type="match status" value="1"/>
</dbReference>
<dbReference type="PANTHER" id="PTHR30097:SF15">
    <property type="entry name" value="CATION EFFLUX SYSTEM PROTEIN CUSB"/>
    <property type="match status" value="1"/>
</dbReference>
<dbReference type="GO" id="GO:0016020">
    <property type="term" value="C:membrane"/>
    <property type="evidence" value="ECO:0007669"/>
    <property type="project" value="InterPro"/>
</dbReference>
<gene>
    <name evidence="7" type="ordered locus">Mmc1_3384</name>
</gene>
<dbReference type="GO" id="GO:0015679">
    <property type="term" value="P:plasma membrane copper ion transport"/>
    <property type="evidence" value="ECO:0007669"/>
    <property type="project" value="TreeGrafter"/>
</dbReference>
<dbReference type="InterPro" id="IPR058649">
    <property type="entry name" value="CzcB_C"/>
</dbReference>
<keyword evidence="2" id="KW-0813">Transport</keyword>
<dbReference type="GO" id="GO:0030288">
    <property type="term" value="C:outer membrane-bounded periplasmic space"/>
    <property type="evidence" value="ECO:0007669"/>
    <property type="project" value="TreeGrafter"/>
</dbReference>
<dbReference type="InterPro" id="IPR058790">
    <property type="entry name" value="BSH_CusB"/>
</dbReference>
<evidence type="ECO:0000259" key="5">
    <source>
        <dbReference type="Pfam" id="PF25954"/>
    </source>
</evidence>
<dbReference type="Pfam" id="PF25919">
    <property type="entry name" value="BSH_CusB"/>
    <property type="match status" value="1"/>
</dbReference>
<dbReference type="NCBIfam" id="TIGR01730">
    <property type="entry name" value="RND_mfp"/>
    <property type="match status" value="1"/>
</dbReference>
<protein>
    <submittedName>
        <fullName evidence="7">Transcriptional regulator, Fis family</fullName>
    </submittedName>
</protein>
<dbReference type="GO" id="GO:0046914">
    <property type="term" value="F:transition metal ion binding"/>
    <property type="evidence" value="ECO:0007669"/>
    <property type="project" value="TreeGrafter"/>
</dbReference>
<evidence type="ECO:0000256" key="1">
    <source>
        <dbReference type="ARBA" id="ARBA00009477"/>
    </source>
</evidence>
<evidence type="ECO:0000259" key="6">
    <source>
        <dbReference type="Pfam" id="PF25975"/>
    </source>
</evidence>
<evidence type="ECO:0000313" key="7">
    <source>
        <dbReference type="EMBL" id="ABK45870.1"/>
    </source>
</evidence>
<feature type="domain" description="CzcB-like C-terminal circularly permuted SH3-like" evidence="6">
    <location>
        <begin position="327"/>
        <end position="376"/>
    </location>
</feature>
<dbReference type="HOGENOM" id="CLU_018816_13_1_5"/>
<dbReference type="InterPro" id="IPR045800">
    <property type="entry name" value="HMBD"/>
</dbReference>
<organism evidence="7 8">
    <name type="scientific">Magnetococcus marinus (strain ATCC BAA-1437 / JCM 17883 / MC-1)</name>
    <dbReference type="NCBI Taxonomy" id="156889"/>
    <lineage>
        <taxon>Bacteria</taxon>
        <taxon>Pseudomonadati</taxon>
        <taxon>Pseudomonadota</taxon>
        <taxon>Magnetococcia</taxon>
        <taxon>Magnetococcales</taxon>
        <taxon>Magnetococcaceae</taxon>
        <taxon>Magnetococcus</taxon>
    </lineage>
</organism>
<evidence type="ECO:0000259" key="3">
    <source>
        <dbReference type="Pfam" id="PF19335"/>
    </source>
</evidence>
<dbReference type="InterPro" id="IPR058792">
    <property type="entry name" value="Beta-barrel_RND_2"/>
</dbReference>
<dbReference type="EMBL" id="CP000471">
    <property type="protein sequence ID" value="ABK45870.1"/>
    <property type="molecule type" value="Genomic_DNA"/>
</dbReference>
<dbReference type="InterPro" id="IPR006143">
    <property type="entry name" value="RND_pump_MFP"/>
</dbReference>
<dbReference type="GO" id="GO:0060003">
    <property type="term" value="P:copper ion export"/>
    <property type="evidence" value="ECO:0007669"/>
    <property type="project" value="TreeGrafter"/>
</dbReference>
<dbReference type="Pfam" id="PF19335">
    <property type="entry name" value="HMBD"/>
    <property type="match status" value="1"/>
</dbReference>
<dbReference type="Pfam" id="PF25954">
    <property type="entry name" value="Beta-barrel_RND_2"/>
    <property type="match status" value="1"/>
</dbReference>
<dbReference type="GO" id="GO:0022857">
    <property type="term" value="F:transmembrane transporter activity"/>
    <property type="evidence" value="ECO:0007669"/>
    <property type="project" value="InterPro"/>
</dbReference>
<dbReference type="PANTHER" id="PTHR30097">
    <property type="entry name" value="CATION EFFLUX SYSTEM PROTEIN CUSB"/>
    <property type="match status" value="1"/>
</dbReference>
<evidence type="ECO:0000256" key="2">
    <source>
        <dbReference type="ARBA" id="ARBA00022448"/>
    </source>
</evidence>
<proteinExistence type="inferred from homology"/>